<keyword evidence="1" id="KW-1133">Transmembrane helix</keyword>
<feature type="transmembrane region" description="Helical" evidence="1">
    <location>
        <begin position="191"/>
        <end position="213"/>
    </location>
</feature>
<feature type="transmembrane region" description="Helical" evidence="1">
    <location>
        <begin position="151"/>
        <end position="179"/>
    </location>
</feature>
<keyword evidence="1" id="KW-0812">Transmembrane</keyword>
<comment type="caution">
    <text evidence="2">The sequence shown here is derived from an EMBL/GenBank/DDBJ whole genome shotgun (WGS) entry which is preliminary data.</text>
</comment>
<dbReference type="Pfam" id="PF09852">
    <property type="entry name" value="DUF2079"/>
    <property type="match status" value="1"/>
</dbReference>
<gene>
    <name evidence="2" type="ORF">GM51_7950</name>
</gene>
<sequence>MVALYALYFSVRTVGVHNGLGTSAYDFGLYDQGIWLMSRGHSPFVTLMGRNLFGDHSSFVLVLLIPLYWIFSSTSLLFVVQSIVVAIGALPVYWFSRQRLRSEPLAAAMSGVYLLHPSIGWTNLENFHPDAALGTLVAFAIWAMYAGKWRWYWVAVVLALSVKEDVAFVLAPLGIWVALKADKKRGLITSLASLATMALMFLVVMRGFTGVAFRNSWRIPFGGLGGLLKTTFTKPTKLIAYLWSEDRPAYVWQMLAPVGFLFLYEPSLALVGFVMLASNVVSTFWYQHQIHYHYSIIIVPCIVMGTVWALGKFSRPARRWASACIVVSSLVCGYLWSPMPLARTTTTSWTSQMPPVVAARESISRVPDDAVVAAYHSLTAHMARRVTIYSFPNPFTRNLYGPDVFAGGDRLPGADAVEYVILPVRLDDEAQKVWDVEKDRFRVVDENAWWVVYQRN</sequence>
<feature type="transmembrane region" description="Helical" evidence="1">
    <location>
        <begin position="292"/>
        <end position="311"/>
    </location>
</feature>
<dbReference type="AlphaFoldDB" id="A0A094Q954"/>
<proteinExistence type="predicted"/>
<reference evidence="2" key="1">
    <citation type="submission" date="2014-06" db="EMBL/GenBank/DDBJ databases">
        <title>Key roles for freshwater Actinobacteria revealed by deep metagenomic sequencing.</title>
        <authorList>
            <person name="Ghai R."/>
            <person name="Mizuno C.M."/>
            <person name="Picazo A."/>
            <person name="Camacho A."/>
            <person name="Rodriguez-Valera F."/>
        </authorList>
    </citation>
    <scope>NUCLEOTIDE SEQUENCE</scope>
</reference>
<accession>A0A094Q954</accession>
<evidence type="ECO:0000256" key="1">
    <source>
        <dbReference type="SAM" id="Phobius"/>
    </source>
</evidence>
<feature type="transmembrane region" description="Helical" evidence="1">
    <location>
        <begin position="77"/>
        <end position="95"/>
    </location>
</feature>
<feature type="transmembrane region" description="Helical" evidence="1">
    <location>
        <begin position="127"/>
        <end position="145"/>
    </location>
</feature>
<dbReference type="InterPro" id="IPR018650">
    <property type="entry name" value="STSV1_Orf64"/>
</dbReference>
<evidence type="ECO:0000313" key="2">
    <source>
        <dbReference type="EMBL" id="KGA18654.1"/>
    </source>
</evidence>
<evidence type="ECO:0008006" key="3">
    <source>
        <dbReference type="Google" id="ProtNLM"/>
    </source>
</evidence>
<keyword evidence="1" id="KW-0472">Membrane</keyword>
<protein>
    <recommendedName>
        <fullName evidence="3">DUF2079 domain-containing protein</fullName>
    </recommendedName>
</protein>
<organism evidence="2">
    <name type="scientific">freshwater metagenome</name>
    <dbReference type="NCBI Taxonomy" id="449393"/>
    <lineage>
        <taxon>unclassified sequences</taxon>
        <taxon>metagenomes</taxon>
        <taxon>ecological metagenomes</taxon>
    </lineage>
</organism>
<dbReference type="EMBL" id="JNSL01000040">
    <property type="protein sequence ID" value="KGA18654.1"/>
    <property type="molecule type" value="Genomic_DNA"/>
</dbReference>
<feature type="transmembrane region" description="Helical" evidence="1">
    <location>
        <begin position="52"/>
        <end position="71"/>
    </location>
</feature>
<name>A0A094Q954_9ZZZZ</name>